<organism evidence="1 2">
    <name type="scientific">Hymenolepis diminuta</name>
    <name type="common">Rat tapeworm</name>
    <dbReference type="NCBI Taxonomy" id="6216"/>
    <lineage>
        <taxon>Eukaryota</taxon>
        <taxon>Metazoa</taxon>
        <taxon>Spiralia</taxon>
        <taxon>Lophotrochozoa</taxon>
        <taxon>Platyhelminthes</taxon>
        <taxon>Cestoda</taxon>
        <taxon>Eucestoda</taxon>
        <taxon>Cyclophyllidea</taxon>
        <taxon>Hymenolepididae</taxon>
        <taxon>Hymenolepis</taxon>
    </lineage>
</organism>
<evidence type="ECO:0000313" key="1">
    <source>
        <dbReference type="EMBL" id="VUZ42164.1"/>
    </source>
</evidence>
<accession>A0A564Y6L9</accession>
<dbReference type="EMBL" id="CABIJS010000086">
    <property type="protein sequence ID" value="VUZ42164.1"/>
    <property type="molecule type" value="Genomic_DNA"/>
</dbReference>
<sequence>MRVSHSKDADFVENVVIVKTALLNTSLPEVRQKWSQRRLLLRIFHERFNGTELE</sequence>
<name>A0A564Y6L9_HYMDI</name>
<gene>
    <name evidence="1" type="ORF">WMSIL1_LOCUS2856</name>
</gene>
<dbReference type="AlphaFoldDB" id="A0A564Y6L9"/>
<keyword evidence="2" id="KW-1185">Reference proteome</keyword>
<protein>
    <submittedName>
        <fullName evidence="1">Uncharacterized protein</fullName>
    </submittedName>
</protein>
<evidence type="ECO:0000313" key="2">
    <source>
        <dbReference type="Proteomes" id="UP000321570"/>
    </source>
</evidence>
<proteinExistence type="predicted"/>
<dbReference type="Proteomes" id="UP000321570">
    <property type="component" value="Unassembled WGS sequence"/>
</dbReference>
<reference evidence="1 2" key="1">
    <citation type="submission" date="2019-07" db="EMBL/GenBank/DDBJ databases">
        <authorList>
            <person name="Jastrzebski P J."/>
            <person name="Paukszto L."/>
            <person name="Jastrzebski P J."/>
        </authorList>
    </citation>
    <scope>NUCLEOTIDE SEQUENCE [LARGE SCALE GENOMIC DNA]</scope>
    <source>
        <strain evidence="1 2">WMS-il1</strain>
    </source>
</reference>